<evidence type="ECO:0000256" key="1">
    <source>
        <dbReference type="ARBA" id="ARBA00001971"/>
    </source>
</evidence>
<proteinExistence type="inferred from homology"/>
<dbReference type="InterPro" id="IPR002403">
    <property type="entry name" value="Cyt_P450_E_grp-IV"/>
</dbReference>
<dbReference type="GO" id="GO:0005506">
    <property type="term" value="F:iron ion binding"/>
    <property type="evidence" value="ECO:0007669"/>
    <property type="project" value="InterPro"/>
</dbReference>
<evidence type="ECO:0000256" key="3">
    <source>
        <dbReference type="ARBA" id="ARBA00022723"/>
    </source>
</evidence>
<evidence type="ECO:0000256" key="4">
    <source>
        <dbReference type="ARBA" id="ARBA00023004"/>
    </source>
</evidence>
<dbReference type="AlphaFoldDB" id="A0A8E2EYZ1"/>
<evidence type="ECO:0000256" key="5">
    <source>
        <dbReference type="PIRSR" id="PIRSR602403-1"/>
    </source>
</evidence>
<feature type="transmembrane region" description="Helical" evidence="6">
    <location>
        <begin position="7"/>
        <end position="28"/>
    </location>
</feature>
<evidence type="ECO:0000313" key="8">
    <source>
        <dbReference type="Proteomes" id="UP000250140"/>
    </source>
</evidence>
<dbReference type="InterPro" id="IPR050121">
    <property type="entry name" value="Cytochrome_P450_monoxygenase"/>
</dbReference>
<sequence length="527" mass="58196">MLSTTFFCASVPLSILVYFLAIIMYRYFFHPLAKVPGPRLAAITHLWLAVTHRDGQTHRVAQALHAKYGPVVRVSPEEVIVCSEEGLRTIYSASSHYDKAPWHQVAKPPVVANGAGDLDFFTESNRDKYKMQRRLIGPIYSTASLEKHEDRLDSTVSRLVASLKRLDNKTVDVGEWLHMFILDALSDLTISKNQGFLEAGNDSGNKDQASNMWRYFVIIGALPSVFNLQKYIPKEYVTKAVCRVFGLENPQGMSMFRWAYMQMQKRLAASKSLAGAAPASQKIPNFPIAKAAGMMGEKEQSSEFSDPNNDILGDLMALSTQRPDFLQPWVMRMALTTFGAAHDTINVALAASVFCIARSPATLSRVRAELATLGPNPRYSEAAKLPYLQACIKESIRLFPAIANSMSRVIPAGGVKLSGFYLPAGTIVGMVPTAYHTDTSIFGSDAGEFNPDRWFGQTQGLDKKLLIFGGASRSCPGQYLAMFIMVKALVAIFSGFEVQLKNEEDVKHVSYFSAHLEDCKASFVSRG</sequence>
<keyword evidence="3 5" id="KW-0479">Metal-binding</keyword>
<dbReference type="EMBL" id="KV749854">
    <property type="protein sequence ID" value="OCL07497.1"/>
    <property type="molecule type" value="Genomic_DNA"/>
</dbReference>
<keyword evidence="6" id="KW-0812">Transmembrane</keyword>
<feature type="binding site" description="axial binding residue" evidence="5">
    <location>
        <position position="475"/>
    </location>
    <ligand>
        <name>heme</name>
        <dbReference type="ChEBI" id="CHEBI:30413"/>
    </ligand>
    <ligandPart>
        <name>Fe</name>
        <dbReference type="ChEBI" id="CHEBI:18248"/>
    </ligandPart>
</feature>
<keyword evidence="6" id="KW-1133">Transmembrane helix</keyword>
<keyword evidence="8" id="KW-1185">Reference proteome</keyword>
<dbReference type="Proteomes" id="UP000250140">
    <property type="component" value="Unassembled WGS sequence"/>
</dbReference>
<protein>
    <submittedName>
        <fullName evidence="7">Cytochrome P450</fullName>
    </submittedName>
</protein>
<dbReference type="PANTHER" id="PTHR24305">
    <property type="entry name" value="CYTOCHROME P450"/>
    <property type="match status" value="1"/>
</dbReference>
<accession>A0A8E2EYZ1</accession>
<dbReference type="GO" id="GO:0020037">
    <property type="term" value="F:heme binding"/>
    <property type="evidence" value="ECO:0007669"/>
    <property type="project" value="InterPro"/>
</dbReference>
<organism evidence="7 8">
    <name type="scientific">Glonium stellatum</name>
    <dbReference type="NCBI Taxonomy" id="574774"/>
    <lineage>
        <taxon>Eukaryota</taxon>
        <taxon>Fungi</taxon>
        <taxon>Dikarya</taxon>
        <taxon>Ascomycota</taxon>
        <taxon>Pezizomycotina</taxon>
        <taxon>Dothideomycetes</taxon>
        <taxon>Pleosporomycetidae</taxon>
        <taxon>Gloniales</taxon>
        <taxon>Gloniaceae</taxon>
        <taxon>Glonium</taxon>
    </lineage>
</organism>
<dbReference type="Gene3D" id="1.10.630.10">
    <property type="entry name" value="Cytochrome P450"/>
    <property type="match status" value="1"/>
</dbReference>
<dbReference type="GO" id="GO:0016705">
    <property type="term" value="F:oxidoreductase activity, acting on paired donors, with incorporation or reduction of molecular oxygen"/>
    <property type="evidence" value="ECO:0007669"/>
    <property type="project" value="InterPro"/>
</dbReference>
<keyword evidence="6" id="KW-0472">Membrane</keyword>
<dbReference type="InterPro" id="IPR001128">
    <property type="entry name" value="Cyt_P450"/>
</dbReference>
<comment type="similarity">
    <text evidence="2">Belongs to the cytochrome P450 family.</text>
</comment>
<evidence type="ECO:0000313" key="7">
    <source>
        <dbReference type="EMBL" id="OCL07497.1"/>
    </source>
</evidence>
<dbReference type="Pfam" id="PF00067">
    <property type="entry name" value="p450"/>
    <property type="match status" value="2"/>
</dbReference>
<evidence type="ECO:0000256" key="2">
    <source>
        <dbReference type="ARBA" id="ARBA00010617"/>
    </source>
</evidence>
<reference evidence="7 8" key="1">
    <citation type="journal article" date="2016" name="Nat. Commun.">
        <title>Ectomycorrhizal ecology is imprinted in the genome of the dominant symbiotic fungus Cenococcum geophilum.</title>
        <authorList>
            <consortium name="DOE Joint Genome Institute"/>
            <person name="Peter M."/>
            <person name="Kohler A."/>
            <person name="Ohm R.A."/>
            <person name="Kuo A."/>
            <person name="Krutzmann J."/>
            <person name="Morin E."/>
            <person name="Arend M."/>
            <person name="Barry K.W."/>
            <person name="Binder M."/>
            <person name="Choi C."/>
            <person name="Clum A."/>
            <person name="Copeland A."/>
            <person name="Grisel N."/>
            <person name="Haridas S."/>
            <person name="Kipfer T."/>
            <person name="LaButti K."/>
            <person name="Lindquist E."/>
            <person name="Lipzen A."/>
            <person name="Maire R."/>
            <person name="Meier B."/>
            <person name="Mihaltcheva S."/>
            <person name="Molinier V."/>
            <person name="Murat C."/>
            <person name="Poggeler S."/>
            <person name="Quandt C.A."/>
            <person name="Sperisen C."/>
            <person name="Tritt A."/>
            <person name="Tisserant E."/>
            <person name="Crous P.W."/>
            <person name="Henrissat B."/>
            <person name="Nehls U."/>
            <person name="Egli S."/>
            <person name="Spatafora J.W."/>
            <person name="Grigoriev I.V."/>
            <person name="Martin F.M."/>
        </authorList>
    </citation>
    <scope>NUCLEOTIDE SEQUENCE [LARGE SCALE GENOMIC DNA]</scope>
    <source>
        <strain evidence="7 8">CBS 207.34</strain>
    </source>
</reference>
<evidence type="ECO:0000256" key="6">
    <source>
        <dbReference type="SAM" id="Phobius"/>
    </source>
</evidence>
<dbReference type="PANTHER" id="PTHR24305:SF232">
    <property type="entry name" value="P450, PUTATIVE (EUROFUNG)-RELATED"/>
    <property type="match status" value="1"/>
</dbReference>
<dbReference type="InterPro" id="IPR036396">
    <property type="entry name" value="Cyt_P450_sf"/>
</dbReference>
<gene>
    <name evidence="7" type="ORF">AOQ84DRAFT_57472</name>
</gene>
<keyword evidence="5" id="KW-0349">Heme</keyword>
<dbReference type="OrthoDB" id="3934656at2759"/>
<dbReference type="SUPFAM" id="SSF48264">
    <property type="entry name" value="Cytochrome P450"/>
    <property type="match status" value="1"/>
</dbReference>
<dbReference type="PRINTS" id="PR00465">
    <property type="entry name" value="EP450IV"/>
</dbReference>
<keyword evidence="4 5" id="KW-0408">Iron</keyword>
<comment type="cofactor">
    <cofactor evidence="1 5">
        <name>heme</name>
        <dbReference type="ChEBI" id="CHEBI:30413"/>
    </cofactor>
</comment>
<name>A0A8E2EYZ1_9PEZI</name>
<dbReference type="GO" id="GO:0004497">
    <property type="term" value="F:monooxygenase activity"/>
    <property type="evidence" value="ECO:0007669"/>
    <property type="project" value="InterPro"/>
</dbReference>